<dbReference type="OrthoDB" id="594021at2"/>
<evidence type="ECO:0000313" key="1">
    <source>
        <dbReference type="EMBL" id="TCO81882.1"/>
    </source>
</evidence>
<dbReference type="Proteomes" id="UP000295711">
    <property type="component" value="Unassembled WGS sequence"/>
</dbReference>
<dbReference type="EMBL" id="SLXA01000020">
    <property type="protein sequence ID" value="TCO81882.1"/>
    <property type="molecule type" value="Genomic_DNA"/>
</dbReference>
<protein>
    <submittedName>
        <fullName evidence="1">Uncharacterized protein</fullName>
    </submittedName>
</protein>
<comment type="caution">
    <text evidence="1">The sequence shown here is derived from an EMBL/GenBank/DDBJ whole genome shotgun (WGS) entry which is preliminary data.</text>
</comment>
<reference evidence="1 2" key="1">
    <citation type="submission" date="2019-03" db="EMBL/GenBank/DDBJ databases">
        <title>Genomic Encyclopedia of Type Strains, Phase IV (KMG-IV): sequencing the most valuable type-strain genomes for metagenomic binning, comparative biology and taxonomic classification.</title>
        <authorList>
            <person name="Goeker M."/>
        </authorList>
    </citation>
    <scope>NUCLEOTIDE SEQUENCE [LARGE SCALE GENOMIC DNA]</scope>
    <source>
        <strain evidence="1 2">DSM 28559</strain>
    </source>
</reference>
<accession>A0A4V6NPK3</accession>
<proteinExistence type="predicted"/>
<evidence type="ECO:0000313" key="2">
    <source>
        <dbReference type="Proteomes" id="UP000295711"/>
    </source>
</evidence>
<dbReference type="AlphaFoldDB" id="A0A4V6NPK3"/>
<organism evidence="1 2">
    <name type="scientific">Frisingicoccus caecimuris</name>
    <dbReference type="NCBI Taxonomy" id="1796636"/>
    <lineage>
        <taxon>Bacteria</taxon>
        <taxon>Bacillati</taxon>
        <taxon>Bacillota</taxon>
        <taxon>Clostridia</taxon>
        <taxon>Lachnospirales</taxon>
        <taxon>Lachnospiraceae</taxon>
        <taxon>Frisingicoccus</taxon>
    </lineage>
</organism>
<gene>
    <name evidence="1" type="ORF">EV212_12011</name>
</gene>
<name>A0A4V6NPK3_9FIRM</name>
<sequence>MNNIQEIETSVGTFMAGRVEFYENGTVKSAEPEQQVFFSHETGLYIAYDNTPLKDEEHLPTLEFDPDGRVKALRTVGTGLICRVKNGAEAGSVLRIGAEWRPDPRDTGANVLIPIRIQFFENELLVTDSDGQDHHLPLDVYAIQVDYLTDNIVMGGGCGDCSTCNGCCSVQ</sequence>
<keyword evidence="2" id="KW-1185">Reference proteome</keyword>
<dbReference type="RefSeq" id="WP_132094216.1">
    <property type="nucleotide sequence ID" value="NZ_JANKAQ010000019.1"/>
</dbReference>